<evidence type="ECO:0000256" key="1">
    <source>
        <dbReference type="SAM" id="Phobius"/>
    </source>
</evidence>
<keyword evidence="1" id="KW-0472">Membrane</keyword>
<dbReference type="EMBL" id="JACHIP010000014">
    <property type="protein sequence ID" value="MBB5060479.1"/>
    <property type="molecule type" value="Genomic_DNA"/>
</dbReference>
<feature type="transmembrane region" description="Helical" evidence="1">
    <location>
        <begin position="18"/>
        <end position="40"/>
    </location>
</feature>
<evidence type="ECO:0000313" key="2">
    <source>
        <dbReference type="EMBL" id="MBB5060479.1"/>
    </source>
</evidence>
<gene>
    <name evidence="2" type="ORF">HDF16_005215</name>
</gene>
<protein>
    <submittedName>
        <fullName evidence="2">FtsH-binding integral membrane protein</fullName>
    </submittedName>
</protein>
<dbReference type="RefSeq" id="WP_184222802.1">
    <property type="nucleotide sequence ID" value="NZ_JACHIP010000014.1"/>
</dbReference>
<name>A0A7W7ZJ33_9BACT</name>
<dbReference type="AlphaFoldDB" id="A0A7W7ZJ33"/>
<feature type="transmembrane region" description="Helical" evidence="1">
    <location>
        <begin position="153"/>
        <end position="171"/>
    </location>
</feature>
<dbReference type="Proteomes" id="UP000540989">
    <property type="component" value="Unassembled WGS sequence"/>
</dbReference>
<sequence length="223" mass="24036">MLASTITAKGYFIDRLPLWLAILSGILGIFSFGCLIVYIVTPSLQMQPSGAIDPMGKQLLTLQFLTSMGQALLVIPLAVWLHDFRGRRHSGSGSAIAILGIVALGGVALLRCAALVDPDVSDILFMIPMGLVGVWLALVNWKNRRSMPRWLRILGGVAAICLLGVGLNFFLNGGLVVFSKGTMAYGDDVNFHIGLGLSGVPGFTLFPLWCILMGLHFRKPPQM</sequence>
<keyword evidence="1" id="KW-0812">Transmembrane</keyword>
<comment type="caution">
    <text evidence="2">The sequence shown here is derived from an EMBL/GenBank/DDBJ whole genome shotgun (WGS) entry which is preliminary data.</text>
</comment>
<reference evidence="2 3" key="1">
    <citation type="submission" date="2020-08" db="EMBL/GenBank/DDBJ databases">
        <title>Genomic Encyclopedia of Type Strains, Phase IV (KMG-V): Genome sequencing to study the core and pangenomes of soil and plant-associated prokaryotes.</title>
        <authorList>
            <person name="Whitman W."/>
        </authorList>
    </citation>
    <scope>NUCLEOTIDE SEQUENCE [LARGE SCALE GENOMIC DNA]</scope>
    <source>
        <strain evidence="2 3">M8UP14</strain>
    </source>
</reference>
<accession>A0A7W7ZJ33</accession>
<proteinExistence type="predicted"/>
<keyword evidence="1" id="KW-1133">Transmembrane helix</keyword>
<feature type="transmembrane region" description="Helical" evidence="1">
    <location>
        <begin position="122"/>
        <end position="141"/>
    </location>
</feature>
<keyword evidence="3" id="KW-1185">Reference proteome</keyword>
<feature type="transmembrane region" description="Helical" evidence="1">
    <location>
        <begin position="191"/>
        <end position="215"/>
    </location>
</feature>
<feature type="transmembrane region" description="Helical" evidence="1">
    <location>
        <begin position="60"/>
        <end position="81"/>
    </location>
</feature>
<feature type="transmembrane region" description="Helical" evidence="1">
    <location>
        <begin position="93"/>
        <end position="116"/>
    </location>
</feature>
<organism evidence="2 3">
    <name type="scientific">Granulicella aggregans</name>
    <dbReference type="NCBI Taxonomy" id="474949"/>
    <lineage>
        <taxon>Bacteria</taxon>
        <taxon>Pseudomonadati</taxon>
        <taxon>Acidobacteriota</taxon>
        <taxon>Terriglobia</taxon>
        <taxon>Terriglobales</taxon>
        <taxon>Acidobacteriaceae</taxon>
        <taxon>Granulicella</taxon>
    </lineage>
</organism>
<evidence type="ECO:0000313" key="3">
    <source>
        <dbReference type="Proteomes" id="UP000540989"/>
    </source>
</evidence>